<comment type="caution">
    <text evidence="1">The sequence shown here is derived from an EMBL/GenBank/DDBJ whole genome shotgun (WGS) entry which is preliminary data.</text>
</comment>
<evidence type="ECO:0000313" key="2">
    <source>
        <dbReference type="Proteomes" id="UP000231279"/>
    </source>
</evidence>
<reference evidence="2" key="1">
    <citation type="journal article" date="2018" name="Gigascience">
        <title>Genome assembly of the Pink Ipe (Handroanthus impetiginosus, Bignoniaceae), a highly valued, ecologically keystone Neotropical timber forest tree.</title>
        <authorList>
            <person name="Silva-Junior O.B."/>
            <person name="Grattapaglia D."/>
            <person name="Novaes E."/>
            <person name="Collevatti R.G."/>
        </authorList>
    </citation>
    <scope>NUCLEOTIDE SEQUENCE [LARGE SCALE GENOMIC DNA]</scope>
    <source>
        <strain evidence="2">cv. UFG-1</strain>
    </source>
</reference>
<dbReference type="STRING" id="429701.A0A2G9H9I6"/>
<dbReference type="OrthoDB" id="876366at2759"/>
<dbReference type="EMBL" id="NKXS01002331">
    <property type="protein sequence ID" value="PIN14191.1"/>
    <property type="molecule type" value="Genomic_DNA"/>
</dbReference>
<evidence type="ECO:0000313" key="1">
    <source>
        <dbReference type="EMBL" id="PIN14191.1"/>
    </source>
</evidence>
<name>A0A2G9H9I6_9LAMI</name>
<organism evidence="1 2">
    <name type="scientific">Handroanthus impetiginosus</name>
    <dbReference type="NCBI Taxonomy" id="429701"/>
    <lineage>
        <taxon>Eukaryota</taxon>
        <taxon>Viridiplantae</taxon>
        <taxon>Streptophyta</taxon>
        <taxon>Embryophyta</taxon>
        <taxon>Tracheophyta</taxon>
        <taxon>Spermatophyta</taxon>
        <taxon>Magnoliopsida</taxon>
        <taxon>eudicotyledons</taxon>
        <taxon>Gunneridae</taxon>
        <taxon>Pentapetalae</taxon>
        <taxon>asterids</taxon>
        <taxon>lamiids</taxon>
        <taxon>Lamiales</taxon>
        <taxon>Bignoniaceae</taxon>
        <taxon>Crescentiina</taxon>
        <taxon>Tabebuia alliance</taxon>
        <taxon>Handroanthus</taxon>
    </lineage>
</organism>
<dbReference type="InterPro" id="IPR052160">
    <property type="entry name" value="Gypsy_RT_Integrase-like"/>
</dbReference>
<dbReference type="Proteomes" id="UP000231279">
    <property type="component" value="Unassembled WGS sequence"/>
</dbReference>
<accession>A0A2G9H9I6</accession>
<proteinExistence type="predicted"/>
<keyword evidence="2" id="KW-1185">Reference proteome</keyword>
<dbReference type="AlphaFoldDB" id="A0A2G9H9I6"/>
<protein>
    <recommendedName>
        <fullName evidence="3">DNA-directed DNA polymerase</fullName>
    </recommendedName>
</protein>
<dbReference type="PANTHER" id="PTHR47266">
    <property type="entry name" value="ENDONUCLEASE-RELATED"/>
    <property type="match status" value="1"/>
</dbReference>
<evidence type="ECO:0008006" key="3">
    <source>
        <dbReference type="Google" id="ProtNLM"/>
    </source>
</evidence>
<gene>
    <name evidence="1" type="ORF">CDL12_13182</name>
</gene>
<sequence length="138" mass="16475">MSPYSLVFGKACRLPVELEHNAYWAIRKLNFDIQAARKKRLLQLNELDEFQLQAYENAKIYKEKTERWHDKKIMKRYFEPGQYMLLFNSCLKLFLGKLKSHWSGPFCIAEVFSHGAVKLENESSKNRFKVNAQRIKHY</sequence>